<evidence type="ECO:0000313" key="1">
    <source>
        <dbReference type="EMBL" id="GIX89218.1"/>
    </source>
</evidence>
<proteinExistence type="predicted"/>
<accession>A0AAV4NWV6</accession>
<dbReference type="Proteomes" id="UP001054945">
    <property type="component" value="Unassembled WGS sequence"/>
</dbReference>
<comment type="caution">
    <text evidence="1">The sequence shown here is derived from an EMBL/GenBank/DDBJ whole genome shotgun (WGS) entry which is preliminary data.</text>
</comment>
<dbReference type="EMBL" id="BPLR01003836">
    <property type="protein sequence ID" value="GIX89218.1"/>
    <property type="molecule type" value="Genomic_DNA"/>
</dbReference>
<dbReference type="AlphaFoldDB" id="A0AAV4NWV6"/>
<reference evidence="1 2" key="1">
    <citation type="submission" date="2021-06" db="EMBL/GenBank/DDBJ databases">
        <title>Caerostris extrusa draft genome.</title>
        <authorList>
            <person name="Kono N."/>
            <person name="Arakawa K."/>
        </authorList>
    </citation>
    <scope>NUCLEOTIDE SEQUENCE [LARGE SCALE GENOMIC DNA]</scope>
</reference>
<gene>
    <name evidence="1" type="ORF">CEXT_762201</name>
</gene>
<keyword evidence="2" id="KW-1185">Reference proteome</keyword>
<evidence type="ECO:0000313" key="2">
    <source>
        <dbReference type="Proteomes" id="UP001054945"/>
    </source>
</evidence>
<sequence>MTPYHPLCKWVAFPKTNATEDSNNFSLSLSTVLSVREKRPDWRDKGIWRLCGLFSSLYFVPKLGLQHIIYNSPSCWHCYVLDITYVHQRHSVGQYGRQKCGIRGLKG</sequence>
<name>A0AAV4NWV6_CAEEX</name>
<protein>
    <submittedName>
        <fullName evidence="1">Uncharacterized protein</fullName>
    </submittedName>
</protein>
<organism evidence="1 2">
    <name type="scientific">Caerostris extrusa</name>
    <name type="common">Bark spider</name>
    <name type="synonym">Caerostris bankana</name>
    <dbReference type="NCBI Taxonomy" id="172846"/>
    <lineage>
        <taxon>Eukaryota</taxon>
        <taxon>Metazoa</taxon>
        <taxon>Ecdysozoa</taxon>
        <taxon>Arthropoda</taxon>
        <taxon>Chelicerata</taxon>
        <taxon>Arachnida</taxon>
        <taxon>Araneae</taxon>
        <taxon>Araneomorphae</taxon>
        <taxon>Entelegynae</taxon>
        <taxon>Araneoidea</taxon>
        <taxon>Araneidae</taxon>
        <taxon>Caerostris</taxon>
    </lineage>
</organism>